<reference evidence="4" key="1">
    <citation type="journal article" date="2019" name="Int. J. Syst. Evol. Microbiol.">
        <title>The Global Catalogue of Microorganisms (GCM) 10K type strain sequencing project: providing services to taxonomists for standard genome sequencing and annotation.</title>
        <authorList>
            <consortium name="The Broad Institute Genomics Platform"/>
            <consortium name="The Broad Institute Genome Sequencing Center for Infectious Disease"/>
            <person name="Wu L."/>
            <person name="Ma J."/>
        </authorList>
    </citation>
    <scope>NUCLEOTIDE SEQUENCE [LARGE SCALE GENOMIC DNA]</scope>
    <source>
        <strain evidence="4">JCM 17388</strain>
    </source>
</reference>
<feature type="transmembrane region" description="Helical" evidence="1">
    <location>
        <begin position="52"/>
        <end position="74"/>
    </location>
</feature>
<feature type="chain" id="PRO_5045982063" description="DUF998 domain-containing protein" evidence="2">
    <location>
        <begin position="23"/>
        <end position="216"/>
    </location>
</feature>
<feature type="transmembrane region" description="Helical" evidence="1">
    <location>
        <begin position="181"/>
        <end position="199"/>
    </location>
</feature>
<name>A0ABP8ADB7_9ACTN</name>
<keyword evidence="1" id="KW-0812">Transmembrane</keyword>
<accession>A0ABP8ADB7</accession>
<dbReference type="InterPro" id="IPR009339">
    <property type="entry name" value="DUF998"/>
</dbReference>
<keyword evidence="1" id="KW-1133">Transmembrane helix</keyword>
<comment type="caution">
    <text evidence="3">The sequence shown here is derived from an EMBL/GenBank/DDBJ whole genome shotgun (WGS) entry which is preliminary data.</text>
</comment>
<keyword evidence="2" id="KW-0732">Signal</keyword>
<keyword evidence="4" id="KW-1185">Reference proteome</keyword>
<gene>
    <name evidence="3" type="ORF">GCM10022252_07290</name>
</gene>
<evidence type="ECO:0000313" key="3">
    <source>
        <dbReference type="EMBL" id="GAA4182018.1"/>
    </source>
</evidence>
<protein>
    <recommendedName>
        <fullName evidence="5">DUF998 domain-containing protein</fullName>
    </recommendedName>
</protein>
<feature type="transmembrane region" description="Helical" evidence="1">
    <location>
        <begin position="86"/>
        <end position="103"/>
    </location>
</feature>
<proteinExistence type="predicted"/>
<dbReference type="Pfam" id="PF06197">
    <property type="entry name" value="DUF998"/>
    <property type="match status" value="1"/>
</dbReference>
<organism evidence="3 4">
    <name type="scientific">Streptosporangium oxazolinicum</name>
    <dbReference type="NCBI Taxonomy" id="909287"/>
    <lineage>
        <taxon>Bacteria</taxon>
        <taxon>Bacillati</taxon>
        <taxon>Actinomycetota</taxon>
        <taxon>Actinomycetes</taxon>
        <taxon>Streptosporangiales</taxon>
        <taxon>Streptosporangiaceae</taxon>
        <taxon>Streptosporangium</taxon>
    </lineage>
</organism>
<evidence type="ECO:0000256" key="1">
    <source>
        <dbReference type="SAM" id="Phobius"/>
    </source>
</evidence>
<feature type="signal peptide" evidence="2">
    <location>
        <begin position="1"/>
        <end position="22"/>
    </location>
</feature>
<evidence type="ECO:0000256" key="2">
    <source>
        <dbReference type="SAM" id="SignalP"/>
    </source>
</evidence>
<dbReference type="RefSeq" id="WP_344914892.1">
    <property type="nucleotide sequence ID" value="NZ_BAABAQ010000001.1"/>
</dbReference>
<evidence type="ECO:0000313" key="4">
    <source>
        <dbReference type="Proteomes" id="UP001501251"/>
    </source>
</evidence>
<feature type="transmembrane region" description="Helical" evidence="1">
    <location>
        <begin position="115"/>
        <end position="138"/>
    </location>
</feature>
<keyword evidence="1" id="KW-0472">Membrane</keyword>
<dbReference type="Proteomes" id="UP001501251">
    <property type="component" value="Unassembled WGS sequence"/>
</dbReference>
<dbReference type="EMBL" id="BAABAQ010000001">
    <property type="protein sequence ID" value="GAA4182018.1"/>
    <property type="molecule type" value="Genomic_DNA"/>
</dbReference>
<sequence length="216" mass="21808">MLASKRLYPLIACAGIVVAAVAAVAGQADPVLSPNPLDLTISEYAALDRTGATGFAMTALGVAAFAVVAGLRAVGAPVGVLAERLMLVWGAGLIVLAVLPSAIPGTGTDLVAQAYRYVSIAVLAAVPAAGGLTVARFGEDERWRPVARPVEWLTLAGGFGLLALTYVMLPGGGALVGLVEWTLLGAEVALVGVLAFRLVRLTWARGAAPASRAALG</sequence>
<feature type="transmembrane region" description="Helical" evidence="1">
    <location>
        <begin position="150"/>
        <end position="169"/>
    </location>
</feature>
<evidence type="ECO:0008006" key="5">
    <source>
        <dbReference type="Google" id="ProtNLM"/>
    </source>
</evidence>